<evidence type="ECO:0000256" key="1">
    <source>
        <dbReference type="ARBA" id="ARBA00022649"/>
    </source>
</evidence>
<dbReference type="CDD" id="cd09873">
    <property type="entry name" value="PIN_Pae0151-like"/>
    <property type="match status" value="1"/>
</dbReference>
<evidence type="ECO:0000313" key="8">
    <source>
        <dbReference type="EMBL" id="MDQ0425540.1"/>
    </source>
</evidence>
<sequence>MSRLLVVDASAVLAVLLDPGARGEQAARHAHGARLVAPDVLGYEVLNVLRRRRASGHLTTNQADLAVRTWDELPVELWALAPLQDRVWRLTHNLSAYDAAYVALAEHLDAPLLTGDHRLADAPGVGCTVVTV</sequence>
<keyword evidence="3 6" id="KW-0479">Metal-binding</keyword>
<dbReference type="InterPro" id="IPR002716">
    <property type="entry name" value="PIN_dom"/>
</dbReference>
<comment type="similarity">
    <text evidence="6">Belongs to the PINc/VapC protein family.</text>
</comment>
<keyword evidence="9" id="KW-1185">Reference proteome</keyword>
<proteinExistence type="inferred from homology"/>
<dbReference type="InterPro" id="IPR029060">
    <property type="entry name" value="PIN-like_dom_sf"/>
</dbReference>
<dbReference type="RefSeq" id="WP_082739676.1">
    <property type="nucleotide sequence ID" value="NZ_JAUSVM010000001.1"/>
</dbReference>
<keyword evidence="5 6" id="KW-0460">Magnesium</keyword>
<feature type="binding site" evidence="6">
    <location>
        <position position="98"/>
    </location>
    <ligand>
        <name>Mg(2+)</name>
        <dbReference type="ChEBI" id="CHEBI:18420"/>
    </ligand>
</feature>
<dbReference type="EC" id="3.1.-.-" evidence="6"/>
<gene>
    <name evidence="6" type="primary">vapC</name>
    <name evidence="8" type="ORF">JO380_001921</name>
</gene>
<comment type="caution">
    <text evidence="8">The sequence shown here is derived from an EMBL/GenBank/DDBJ whole genome shotgun (WGS) entry which is preliminary data.</text>
</comment>
<evidence type="ECO:0000313" key="9">
    <source>
        <dbReference type="Proteomes" id="UP001240250"/>
    </source>
</evidence>
<dbReference type="PANTHER" id="PTHR35901">
    <property type="entry name" value="RIBONUCLEASE VAPC3"/>
    <property type="match status" value="1"/>
</dbReference>
<protein>
    <recommendedName>
        <fullName evidence="6">Ribonuclease VapC</fullName>
        <shortName evidence="6">RNase VapC</shortName>
        <ecNumber evidence="6">3.1.-.-</ecNumber>
    </recommendedName>
    <alternativeName>
        <fullName evidence="6">Toxin VapC</fullName>
    </alternativeName>
</protein>
<comment type="function">
    <text evidence="6">Toxic component of a toxin-antitoxin (TA) system. An RNase.</text>
</comment>
<dbReference type="Gene3D" id="3.40.50.1010">
    <property type="entry name" value="5'-nuclease"/>
    <property type="match status" value="1"/>
</dbReference>
<accession>A0ABU0GJI3</accession>
<comment type="cofactor">
    <cofactor evidence="6">
        <name>Mg(2+)</name>
        <dbReference type="ChEBI" id="CHEBI:18420"/>
    </cofactor>
</comment>
<dbReference type="Pfam" id="PF01850">
    <property type="entry name" value="PIN"/>
    <property type="match status" value="1"/>
</dbReference>
<dbReference type="EMBL" id="JAUSVM010000001">
    <property type="protein sequence ID" value="MDQ0425540.1"/>
    <property type="molecule type" value="Genomic_DNA"/>
</dbReference>
<dbReference type="InterPro" id="IPR051619">
    <property type="entry name" value="TypeII_TA_RNase_PINc/VapC"/>
</dbReference>
<feature type="domain" description="PIN" evidence="7">
    <location>
        <begin position="6"/>
        <end position="123"/>
    </location>
</feature>
<keyword evidence="2 6" id="KW-0540">Nuclease</keyword>
<keyword evidence="4 6" id="KW-0378">Hydrolase</keyword>
<dbReference type="HAMAP" id="MF_00265">
    <property type="entry name" value="VapC_Nob1"/>
    <property type="match status" value="1"/>
</dbReference>
<reference evidence="8 9" key="1">
    <citation type="submission" date="2023-07" db="EMBL/GenBank/DDBJ databases">
        <title>Sequencing the genomes of 1000 actinobacteria strains.</title>
        <authorList>
            <person name="Klenk H.-P."/>
        </authorList>
    </citation>
    <scope>NUCLEOTIDE SEQUENCE [LARGE SCALE GENOMIC DNA]</scope>
    <source>
        <strain evidence="8 9">DSM 14785</strain>
    </source>
</reference>
<dbReference type="Proteomes" id="UP001240250">
    <property type="component" value="Unassembled WGS sequence"/>
</dbReference>
<evidence type="ECO:0000256" key="2">
    <source>
        <dbReference type="ARBA" id="ARBA00022722"/>
    </source>
</evidence>
<feature type="binding site" evidence="6">
    <location>
        <position position="8"/>
    </location>
    <ligand>
        <name>Mg(2+)</name>
        <dbReference type="ChEBI" id="CHEBI:18420"/>
    </ligand>
</feature>
<keyword evidence="1 6" id="KW-1277">Toxin-antitoxin system</keyword>
<name>A0ABU0GJI3_9CELL</name>
<evidence type="ECO:0000256" key="6">
    <source>
        <dbReference type="HAMAP-Rule" id="MF_00265"/>
    </source>
</evidence>
<dbReference type="PANTHER" id="PTHR35901:SF1">
    <property type="entry name" value="EXONUCLEASE VAPC9"/>
    <property type="match status" value="1"/>
</dbReference>
<evidence type="ECO:0000256" key="3">
    <source>
        <dbReference type="ARBA" id="ARBA00022723"/>
    </source>
</evidence>
<evidence type="ECO:0000256" key="4">
    <source>
        <dbReference type="ARBA" id="ARBA00022801"/>
    </source>
</evidence>
<dbReference type="InterPro" id="IPR022907">
    <property type="entry name" value="VapC_family"/>
</dbReference>
<evidence type="ECO:0000256" key="5">
    <source>
        <dbReference type="ARBA" id="ARBA00022842"/>
    </source>
</evidence>
<organism evidence="8 9">
    <name type="scientific">Cellulomonas iranensis</name>
    <dbReference type="NCBI Taxonomy" id="76862"/>
    <lineage>
        <taxon>Bacteria</taxon>
        <taxon>Bacillati</taxon>
        <taxon>Actinomycetota</taxon>
        <taxon>Actinomycetes</taxon>
        <taxon>Micrococcales</taxon>
        <taxon>Cellulomonadaceae</taxon>
        <taxon>Cellulomonas</taxon>
    </lineage>
</organism>
<dbReference type="SUPFAM" id="SSF88723">
    <property type="entry name" value="PIN domain-like"/>
    <property type="match status" value="1"/>
</dbReference>
<keyword evidence="6" id="KW-0800">Toxin</keyword>
<dbReference type="InterPro" id="IPR044153">
    <property type="entry name" value="PIN_Pae0151-like"/>
</dbReference>
<evidence type="ECO:0000259" key="7">
    <source>
        <dbReference type="Pfam" id="PF01850"/>
    </source>
</evidence>